<organism evidence="3 4">
    <name type="scientific">Nonomuraea glycinis</name>
    <dbReference type="NCBI Taxonomy" id="2047744"/>
    <lineage>
        <taxon>Bacteria</taxon>
        <taxon>Bacillati</taxon>
        <taxon>Actinomycetota</taxon>
        <taxon>Actinomycetes</taxon>
        <taxon>Streptosporangiales</taxon>
        <taxon>Streptosporangiaceae</taxon>
        <taxon>Nonomuraea</taxon>
    </lineage>
</organism>
<feature type="transmembrane region" description="Helical" evidence="2">
    <location>
        <begin position="135"/>
        <end position="156"/>
    </location>
</feature>
<keyword evidence="2" id="KW-1133">Transmembrane helix</keyword>
<name>A0A918ACN9_9ACTN</name>
<comment type="caution">
    <text evidence="3">The sequence shown here is derived from an EMBL/GenBank/DDBJ whole genome shotgun (WGS) entry which is preliminary data.</text>
</comment>
<gene>
    <name evidence="3" type="ORF">GCM10012278_70630</name>
</gene>
<keyword evidence="4" id="KW-1185">Reference proteome</keyword>
<reference evidence="3" key="2">
    <citation type="submission" date="2020-09" db="EMBL/GenBank/DDBJ databases">
        <authorList>
            <person name="Sun Q."/>
            <person name="Zhou Y."/>
        </authorList>
    </citation>
    <scope>NUCLEOTIDE SEQUENCE</scope>
    <source>
        <strain evidence="3">CGMCC 4.7430</strain>
    </source>
</reference>
<dbReference type="AlphaFoldDB" id="A0A918ACN9"/>
<feature type="region of interest" description="Disordered" evidence="1">
    <location>
        <begin position="96"/>
        <end position="129"/>
    </location>
</feature>
<reference evidence="3" key="1">
    <citation type="journal article" date="2014" name="Int. J. Syst. Evol. Microbiol.">
        <title>Complete genome sequence of Corynebacterium casei LMG S-19264T (=DSM 44701T), isolated from a smear-ripened cheese.</title>
        <authorList>
            <consortium name="US DOE Joint Genome Institute (JGI-PGF)"/>
            <person name="Walter F."/>
            <person name="Albersmeier A."/>
            <person name="Kalinowski J."/>
            <person name="Ruckert C."/>
        </authorList>
    </citation>
    <scope>NUCLEOTIDE SEQUENCE</scope>
    <source>
        <strain evidence="3">CGMCC 4.7430</strain>
    </source>
</reference>
<feature type="region of interest" description="Disordered" evidence="1">
    <location>
        <begin position="1"/>
        <end position="20"/>
    </location>
</feature>
<evidence type="ECO:0000256" key="1">
    <source>
        <dbReference type="SAM" id="MobiDB-lite"/>
    </source>
</evidence>
<keyword evidence="2" id="KW-0812">Transmembrane</keyword>
<dbReference type="EMBL" id="BMNK01000016">
    <property type="protein sequence ID" value="GGP14516.1"/>
    <property type="molecule type" value="Genomic_DNA"/>
</dbReference>
<dbReference type="Proteomes" id="UP000660745">
    <property type="component" value="Unassembled WGS sequence"/>
</dbReference>
<feature type="compositionally biased region" description="Polar residues" evidence="1">
    <location>
        <begin position="450"/>
        <end position="470"/>
    </location>
</feature>
<evidence type="ECO:0000313" key="3">
    <source>
        <dbReference type="EMBL" id="GGP14516.1"/>
    </source>
</evidence>
<evidence type="ECO:0000256" key="2">
    <source>
        <dbReference type="SAM" id="Phobius"/>
    </source>
</evidence>
<feature type="region of interest" description="Disordered" evidence="1">
    <location>
        <begin position="444"/>
        <end position="470"/>
    </location>
</feature>
<sequence>MPVNRRAGRPQGGPKGSTNEANALAEFLLTLTREMTVRELAGRYHVGKTLWGEYRTGQKIIPLELLRRLVRDHTPDERTRETRLETAARLHAAALEGAPHAPSITEPAPAPDLAMAPEPAAAPEPAPAAGGRRRLTLIGGGTAIALLALLILLLVWRPANVAGIADGPGTPDAGGATAVLPASTEVFTIAPGGRGIFQWDGENAAGWTKIGDSARQLWAGSAGLFATGMDNRLYLYEGRPGRWHPISEPGADFAIAGSHLYRLAADRQSIHIWNGRGTSWMRIGGSAARLYGGELGLFAIALKDGSIFRYTGRPDQWTFTGSAGATFALTGKHLYGLIPNRTAVTLWLDEQPRVAWIHAAGPAGDLYGGIAGLFSTDPAQERLRVLMALGTDPANQSWQDIGPAGAEVRVGRRDVYVLSKDRSEILCWSRDTGTWRRIGGPAQTLAVRPTPSTSTIPESGTRQPSRSVQP</sequence>
<keyword evidence="2" id="KW-0472">Membrane</keyword>
<evidence type="ECO:0000313" key="4">
    <source>
        <dbReference type="Proteomes" id="UP000660745"/>
    </source>
</evidence>
<protein>
    <submittedName>
        <fullName evidence="3">Uncharacterized protein</fullName>
    </submittedName>
</protein>
<accession>A0A918ACN9</accession>
<proteinExistence type="predicted"/>